<organism evidence="3 4">
    <name type="scientific">Streptomyces tardus</name>
    <dbReference type="NCBI Taxonomy" id="2780544"/>
    <lineage>
        <taxon>Bacteria</taxon>
        <taxon>Bacillati</taxon>
        <taxon>Actinomycetota</taxon>
        <taxon>Actinomycetes</taxon>
        <taxon>Kitasatosporales</taxon>
        <taxon>Streptomycetaceae</taxon>
        <taxon>Streptomyces</taxon>
    </lineage>
</organism>
<keyword evidence="4" id="KW-1185">Reference proteome</keyword>
<evidence type="ECO:0000256" key="1">
    <source>
        <dbReference type="SAM" id="MobiDB-lite"/>
    </source>
</evidence>
<feature type="chain" id="PRO_5039217338" description="Secreted protein" evidence="2">
    <location>
        <begin position="27"/>
        <end position="189"/>
    </location>
</feature>
<dbReference type="PROSITE" id="PS51257">
    <property type="entry name" value="PROKAR_LIPOPROTEIN"/>
    <property type="match status" value="1"/>
</dbReference>
<reference evidence="3" key="1">
    <citation type="submission" date="2021-06" db="EMBL/GenBank/DDBJ databases">
        <title>Sequencing of actinobacteria type strains.</title>
        <authorList>
            <person name="Nguyen G.-S."/>
            <person name="Wentzel A."/>
        </authorList>
    </citation>
    <scope>NUCLEOTIDE SEQUENCE</scope>
    <source>
        <strain evidence="3">P38-E01</strain>
    </source>
</reference>
<evidence type="ECO:0008006" key="5">
    <source>
        <dbReference type="Google" id="ProtNLM"/>
    </source>
</evidence>
<name>A0A949N739_9ACTN</name>
<feature type="compositionally biased region" description="Basic and acidic residues" evidence="1">
    <location>
        <begin position="51"/>
        <end position="60"/>
    </location>
</feature>
<dbReference type="EMBL" id="JAELVF020000001">
    <property type="protein sequence ID" value="MBU7596613.1"/>
    <property type="molecule type" value="Genomic_DNA"/>
</dbReference>
<dbReference type="Proteomes" id="UP000694501">
    <property type="component" value="Unassembled WGS sequence"/>
</dbReference>
<dbReference type="AlphaFoldDB" id="A0A949N739"/>
<comment type="caution">
    <text evidence="3">The sequence shown here is derived from an EMBL/GenBank/DDBJ whole genome shotgun (WGS) entry which is preliminary data.</text>
</comment>
<proteinExistence type="predicted"/>
<feature type="compositionally biased region" description="Basic and acidic residues" evidence="1">
    <location>
        <begin position="35"/>
        <end position="44"/>
    </location>
</feature>
<protein>
    <recommendedName>
        <fullName evidence="5">Secreted protein</fullName>
    </recommendedName>
</protein>
<accession>A0A949N739</accession>
<evidence type="ECO:0000313" key="4">
    <source>
        <dbReference type="Proteomes" id="UP000694501"/>
    </source>
</evidence>
<evidence type="ECO:0000313" key="3">
    <source>
        <dbReference type="EMBL" id="MBU7596613.1"/>
    </source>
</evidence>
<feature type="signal peptide" evidence="2">
    <location>
        <begin position="1"/>
        <end position="26"/>
    </location>
</feature>
<sequence length="189" mass="19816">MGTRPARIAMHAVVAAALSCALVACGGGGDSDSDEEKKPGDDKAGNSGGRNTDDVDTDKLLGELKGPNGVVVSVHSALRDEGGFVTIQATLNNKSDEAFDPVRLKSQEASIKSKSDISGATLVDTQGKKRYMILRDTDGQCLCTTDIPLTKAGDSRPIFAQFPAPPKEVKKVQFQLPTMSPVGLELSEG</sequence>
<gene>
    <name evidence="3" type="ORF">JGS22_002905</name>
</gene>
<feature type="region of interest" description="Disordered" evidence="1">
    <location>
        <begin position="28"/>
        <end position="60"/>
    </location>
</feature>
<evidence type="ECO:0000256" key="2">
    <source>
        <dbReference type="SAM" id="SignalP"/>
    </source>
</evidence>
<keyword evidence="2" id="KW-0732">Signal</keyword>